<gene>
    <name evidence="2" type="ORF">BD324DRAFT_649499</name>
</gene>
<reference evidence="2 3" key="1">
    <citation type="submission" date="2017-03" db="EMBL/GenBank/DDBJ databases">
        <title>Widespread Adenine N6-methylation of Active Genes in Fungi.</title>
        <authorList>
            <consortium name="DOE Joint Genome Institute"/>
            <person name="Mondo S.J."/>
            <person name="Dannebaum R.O."/>
            <person name="Kuo R.C."/>
            <person name="Louie K.B."/>
            <person name="Bewick A.J."/>
            <person name="Labutti K."/>
            <person name="Haridas S."/>
            <person name="Kuo A."/>
            <person name="Salamov A."/>
            <person name="Ahrendt S.R."/>
            <person name="Lau R."/>
            <person name="Bowen B.P."/>
            <person name="Lipzen A."/>
            <person name="Sullivan W."/>
            <person name="Andreopoulos W.B."/>
            <person name="Clum A."/>
            <person name="Lindquist E."/>
            <person name="Daum C."/>
            <person name="Northen T.R."/>
            <person name="Ramamoorthy G."/>
            <person name="Schmitz R.J."/>
            <person name="Gryganskyi A."/>
            <person name="Culley D."/>
            <person name="Magnuson J."/>
            <person name="James T.Y."/>
            <person name="O'Malley M.A."/>
            <person name="Stajich J.E."/>
            <person name="Spatafora J.W."/>
            <person name="Visel A."/>
            <person name="Grigoriev I.V."/>
        </authorList>
    </citation>
    <scope>NUCLEOTIDE SEQUENCE [LARGE SCALE GENOMIC DNA]</scope>
    <source>
        <strain evidence="2 3">NRRL Y-17943</strain>
    </source>
</reference>
<dbReference type="STRING" id="4999.A0A1Y1UPI5"/>
<proteinExistence type="predicted"/>
<organism evidence="2 3">
    <name type="scientific">Kockovaella imperatae</name>
    <dbReference type="NCBI Taxonomy" id="4999"/>
    <lineage>
        <taxon>Eukaryota</taxon>
        <taxon>Fungi</taxon>
        <taxon>Dikarya</taxon>
        <taxon>Basidiomycota</taxon>
        <taxon>Agaricomycotina</taxon>
        <taxon>Tremellomycetes</taxon>
        <taxon>Tremellales</taxon>
        <taxon>Cuniculitremaceae</taxon>
        <taxon>Kockovaella</taxon>
    </lineage>
</organism>
<name>A0A1Y1UPI5_9TREE</name>
<dbReference type="GeneID" id="33559810"/>
<feature type="compositionally biased region" description="Polar residues" evidence="1">
    <location>
        <begin position="356"/>
        <end position="374"/>
    </location>
</feature>
<dbReference type="InParanoid" id="A0A1Y1UPI5"/>
<protein>
    <recommendedName>
        <fullName evidence="4">R3H-associated N-terminal domain-containing protein</fullName>
    </recommendedName>
</protein>
<feature type="region of interest" description="Disordered" evidence="1">
    <location>
        <begin position="311"/>
        <end position="377"/>
    </location>
</feature>
<evidence type="ECO:0000313" key="2">
    <source>
        <dbReference type="EMBL" id="ORX39424.1"/>
    </source>
</evidence>
<dbReference type="OrthoDB" id="10256743at2759"/>
<evidence type="ECO:0000313" key="3">
    <source>
        <dbReference type="Proteomes" id="UP000193218"/>
    </source>
</evidence>
<keyword evidence="3" id="KW-1185">Reference proteome</keyword>
<dbReference type="EMBL" id="NBSH01000003">
    <property type="protein sequence ID" value="ORX39424.1"/>
    <property type="molecule type" value="Genomic_DNA"/>
</dbReference>
<dbReference type="RefSeq" id="XP_021873287.1">
    <property type="nucleotide sequence ID" value="XM_022018001.1"/>
</dbReference>
<feature type="region of interest" description="Disordered" evidence="1">
    <location>
        <begin position="175"/>
        <end position="196"/>
    </location>
</feature>
<feature type="compositionally biased region" description="Basic and acidic residues" evidence="1">
    <location>
        <begin position="27"/>
        <end position="49"/>
    </location>
</feature>
<dbReference type="CDD" id="cd02325">
    <property type="entry name" value="R3H"/>
    <property type="match status" value="1"/>
</dbReference>
<evidence type="ECO:0000256" key="1">
    <source>
        <dbReference type="SAM" id="MobiDB-lite"/>
    </source>
</evidence>
<comment type="caution">
    <text evidence="2">The sequence shown here is derived from an EMBL/GenBank/DDBJ whole genome shotgun (WGS) entry which is preliminary data.</text>
</comment>
<sequence>MSDSTDAGPVPLHIPAILLNPTNRAAKQLEAHNAQQRERVHAKRDKQSTRGDVVSGSKQGKRVIRRKDNAAFISNPHISLPTRSDYYPSVPLQARRGPLFPPETVPRSSHIPSVERPPRDPFSSDSKNGTFGTSLKGVRALLRNKGRRAEKLILVVEKEIRDWLDGREWINAEGMKEKDTVESSEDETDEPQSYASGSTWRLIDPTLVEITGSKSNGAGPSRRLPEQHQVRDVLPRLPSEGSHVAAVLELSRSPAHLTWTIADGFERLVVHLLARYYDLVSWSEDHQDDQNLPIRLTHIIIPQLVRPAALPPSHLLPTPETSDVSSHSEASTDRETESEASDTETELGGYSLDPDISQSTIQPGQLPWDQQSDPGVNGIRTPGIEDAMAELDLKGGMIRLNGLERVWSHDSSSAFGSSEGGSSDWDPMTDSLELPPRSRQLQGSLNGVIDDSASEQSFNLNPESHSAAQHHLNGLAQRALRGRGRGWEDRPTFFDYLYGE</sequence>
<feature type="region of interest" description="Disordered" evidence="1">
    <location>
        <begin position="23"/>
        <end position="62"/>
    </location>
</feature>
<evidence type="ECO:0008006" key="4">
    <source>
        <dbReference type="Google" id="ProtNLM"/>
    </source>
</evidence>
<feature type="region of interest" description="Disordered" evidence="1">
    <location>
        <begin position="98"/>
        <end position="131"/>
    </location>
</feature>
<dbReference type="Proteomes" id="UP000193218">
    <property type="component" value="Unassembled WGS sequence"/>
</dbReference>
<accession>A0A1Y1UPI5</accession>
<dbReference type="AlphaFoldDB" id="A0A1Y1UPI5"/>